<evidence type="ECO:0000256" key="5">
    <source>
        <dbReference type="ARBA" id="ARBA00022657"/>
    </source>
</evidence>
<dbReference type="Pfam" id="PF00341">
    <property type="entry name" value="PDGF"/>
    <property type="match status" value="1"/>
</dbReference>
<dbReference type="InterPro" id="IPR000072">
    <property type="entry name" value="PDGF/VEGF_dom"/>
</dbReference>
<dbReference type="InterPro" id="IPR029034">
    <property type="entry name" value="Cystine-knot_cytokine"/>
</dbReference>
<keyword evidence="7" id="KW-0221">Differentiation</keyword>
<keyword evidence="3" id="KW-0217">Developmental protein</keyword>
<proteinExistence type="inferred from homology"/>
<dbReference type="GO" id="GO:0001666">
    <property type="term" value="P:response to hypoxia"/>
    <property type="evidence" value="ECO:0007669"/>
    <property type="project" value="TreeGrafter"/>
</dbReference>
<keyword evidence="10" id="KW-0325">Glycoprotein</keyword>
<keyword evidence="11" id="KW-0497">Mitogen</keyword>
<keyword evidence="9" id="KW-1015">Disulfide bond</keyword>
<dbReference type="GO" id="GO:0002040">
    <property type="term" value="P:sprouting angiogenesis"/>
    <property type="evidence" value="ECO:0007669"/>
    <property type="project" value="TreeGrafter"/>
</dbReference>
<dbReference type="SUPFAM" id="SSF57501">
    <property type="entry name" value="Cystine-knot cytokines"/>
    <property type="match status" value="1"/>
</dbReference>
<feature type="domain" description="Platelet-derived growth factor (PDGF) family profile" evidence="14">
    <location>
        <begin position="70"/>
        <end position="166"/>
    </location>
</feature>
<dbReference type="PROSITE" id="PS00249">
    <property type="entry name" value="PDGF_1"/>
    <property type="match status" value="1"/>
</dbReference>
<keyword evidence="8 12" id="KW-0339">Growth factor</keyword>
<dbReference type="GO" id="GO:0038084">
    <property type="term" value="P:vascular endothelial growth factor signaling pathway"/>
    <property type="evidence" value="ECO:0007669"/>
    <property type="project" value="TreeGrafter"/>
</dbReference>
<dbReference type="PANTHER" id="PTHR12025:SF16">
    <property type="entry name" value="VASCULAR ENDOTHELIAL GROWTH FACTOR A ISOFORM 1 PRECURSOR"/>
    <property type="match status" value="1"/>
</dbReference>
<dbReference type="GO" id="GO:0005615">
    <property type="term" value="C:extracellular space"/>
    <property type="evidence" value="ECO:0007669"/>
    <property type="project" value="TreeGrafter"/>
</dbReference>
<dbReference type="Ensembl" id="ENSCCRT00010108906.1">
    <property type="protein sequence ID" value="ENSCCRP00010098185.1"/>
    <property type="gene ID" value="ENSCCRG00010043017.1"/>
</dbReference>
<dbReference type="GO" id="GO:0030154">
    <property type="term" value="P:cell differentiation"/>
    <property type="evidence" value="ECO:0007669"/>
    <property type="project" value="UniProtKB-KW"/>
</dbReference>
<organism evidence="15 16">
    <name type="scientific">Cyprinus carpio</name>
    <name type="common">Common carp</name>
    <dbReference type="NCBI Taxonomy" id="7962"/>
    <lineage>
        <taxon>Eukaryota</taxon>
        <taxon>Metazoa</taxon>
        <taxon>Chordata</taxon>
        <taxon>Craniata</taxon>
        <taxon>Vertebrata</taxon>
        <taxon>Euteleostomi</taxon>
        <taxon>Actinopterygii</taxon>
        <taxon>Neopterygii</taxon>
        <taxon>Teleostei</taxon>
        <taxon>Ostariophysi</taxon>
        <taxon>Cypriniformes</taxon>
        <taxon>Cyprinidae</taxon>
        <taxon>Cyprininae</taxon>
        <taxon>Cyprinus</taxon>
    </lineage>
</organism>
<keyword evidence="6" id="KW-0732">Signal</keyword>
<dbReference type="Pfam" id="PF14554">
    <property type="entry name" value="VEGF_C"/>
    <property type="match status" value="1"/>
</dbReference>
<evidence type="ECO:0000256" key="10">
    <source>
        <dbReference type="ARBA" id="ARBA00023180"/>
    </source>
</evidence>
<comment type="subcellular location">
    <subcellularLocation>
        <location evidence="1">Secreted</location>
    </subcellularLocation>
</comment>
<dbReference type="GO" id="GO:0048010">
    <property type="term" value="P:vascular endothelial growth factor receptor signaling pathway"/>
    <property type="evidence" value="ECO:0007669"/>
    <property type="project" value="TreeGrafter"/>
</dbReference>
<dbReference type="AlphaFoldDB" id="A0A8C1R9S6"/>
<dbReference type="InterPro" id="IPR023581">
    <property type="entry name" value="PD_growth_factor_CS"/>
</dbReference>
<keyword evidence="16" id="KW-1185">Reference proteome</keyword>
<dbReference type="FunFam" id="2.10.160.10:FF:000001">
    <property type="entry name" value="Vascular endothelial growth factor A"/>
    <property type="match status" value="1"/>
</dbReference>
<accession>A0A8C1R9S6</accession>
<name>A0A8C1R9S6_CYPCA</name>
<dbReference type="PANTHER" id="PTHR12025">
    <property type="entry name" value="VASCULAR ENDOTHELIAL GROWTH FACTOR"/>
    <property type="match status" value="1"/>
</dbReference>
<evidence type="ECO:0000256" key="2">
    <source>
        <dbReference type="ARBA" id="ARBA00006686"/>
    </source>
</evidence>
<dbReference type="GO" id="GO:0001938">
    <property type="term" value="P:positive regulation of endothelial cell proliferation"/>
    <property type="evidence" value="ECO:0007669"/>
    <property type="project" value="TreeGrafter"/>
</dbReference>
<evidence type="ECO:0000256" key="7">
    <source>
        <dbReference type="ARBA" id="ARBA00022782"/>
    </source>
</evidence>
<evidence type="ECO:0000313" key="16">
    <source>
        <dbReference type="Proteomes" id="UP000694427"/>
    </source>
</evidence>
<dbReference type="GO" id="GO:0005172">
    <property type="term" value="F:vascular endothelial growth factor receptor binding"/>
    <property type="evidence" value="ECO:0007669"/>
    <property type="project" value="TreeGrafter"/>
</dbReference>
<dbReference type="GO" id="GO:0060754">
    <property type="term" value="P:positive regulation of mast cell chemotaxis"/>
    <property type="evidence" value="ECO:0007669"/>
    <property type="project" value="TreeGrafter"/>
</dbReference>
<evidence type="ECO:0000256" key="11">
    <source>
        <dbReference type="ARBA" id="ARBA00023246"/>
    </source>
</evidence>
<dbReference type="CDD" id="cd00135">
    <property type="entry name" value="PDGF"/>
    <property type="match status" value="1"/>
</dbReference>
<dbReference type="SUPFAM" id="SSF57593">
    <property type="entry name" value="Heparin-binding domain from vascular endothelial growth factor"/>
    <property type="match status" value="1"/>
</dbReference>
<dbReference type="InterPro" id="IPR036841">
    <property type="entry name" value="VEGF_C_sf"/>
</dbReference>
<dbReference type="GO" id="GO:0048513">
    <property type="term" value="P:animal organ development"/>
    <property type="evidence" value="ECO:0007669"/>
    <property type="project" value="UniProtKB-ARBA"/>
</dbReference>
<evidence type="ECO:0000256" key="13">
    <source>
        <dbReference type="SAM" id="MobiDB-lite"/>
    </source>
</evidence>
<dbReference type="GO" id="GO:0042056">
    <property type="term" value="F:chemoattractant activity"/>
    <property type="evidence" value="ECO:0007669"/>
    <property type="project" value="TreeGrafter"/>
</dbReference>
<protein>
    <submittedName>
        <fullName evidence="15">Vascular endothelial growth factor A-A-like</fullName>
    </submittedName>
</protein>
<dbReference type="InterPro" id="IPR050507">
    <property type="entry name" value="PDGF/VEGF_growth_factor"/>
</dbReference>
<feature type="compositionally biased region" description="Basic residues" evidence="13">
    <location>
        <begin position="173"/>
        <end position="190"/>
    </location>
</feature>
<feature type="region of interest" description="Disordered" evidence="13">
    <location>
        <begin position="172"/>
        <end position="192"/>
    </location>
</feature>
<gene>
    <name evidence="15" type="primary">LOC109079204</name>
</gene>
<dbReference type="GO" id="GO:0008201">
    <property type="term" value="F:heparin binding"/>
    <property type="evidence" value="ECO:0007669"/>
    <property type="project" value="InterPro"/>
</dbReference>
<dbReference type="GO" id="GO:0016020">
    <property type="term" value="C:membrane"/>
    <property type="evidence" value="ECO:0007669"/>
    <property type="project" value="InterPro"/>
</dbReference>
<comment type="similarity">
    <text evidence="2 12">Belongs to the PDGF/VEGF growth factor family.</text>
</comment>
<dbReference type="Gene3D" id="2.10.160.10">
    <property type="entry name" value="Vascular endothelial growth factor, heparin-binding domain"/>
    <property type="match status" value="1"/>
</dbReference>
<dbReference type="FunFam" id="2.10.90.10:FF:000055">
    <property type="entry name" value="Placenta growth factor"/>
    <property type="match status" value="1"/>
</dbReference>
<sequence length="318" mass="36950">MSNLLSETFTNAFAKVRLSSDRVLKRFFRLINSIMNFAVRVLQLFLVTLLYFSAVKSAYIPSEEGRSTYEVVPFMEVYNRSLCRPREVLVEIQQEYPDDTEHIFIPSCVVLTRCAGCCNDEMMECTPTVTYNITLEIKRVKPLRHQGDFFMSFVEHSECQCREKKDILEKKEKKPRKGKGQKRKRKKNREKKRDLCMATSCLTSAIYTLQIPLGPSEGAKPLYQTRVAQKTSQCEPCCSRCSERRRKLFVQDPETCQCSCKNSEANCRSRQLELNERTCRCVWESTLSCEPTHVSARLAFLFLYCHVYPLTKDGYSFV</sequence>
<dbReference type="GO" id="GO:0008083">
    <property type="term" value="F:growth factor activity"/>
    <property type="evidence" value="ECO:0007669"/>
    <property type="project" value="UniProtKB-KW"/>
</dbReference>
<evidence type="ECO:0000256" key="9">
    <source>
        <dbReference type="ARBA" id="ARBA00023157"/>
    </source>
</evidence>
<keyword evidence="4" id="KW-0964">Secreted</keyword>
<dbReference type="SMART" id="SM00141">
    <property type="entry name" value="PDGF"/>
    <property type="match status" value="1"/>
</dbReference>
<evidence type="ECO:0000256" key="6">
    <source>
        <dbReference type="ARBA" id="ARBA00022729"/>
    </source>
</evidence>
<reference evidence="15" key="1">
    <citation type="submission" date="2025-08" db="UniProtKB">
        <authorList>
            <consortium name="Ensembl"/>
        </authorList>
    </citation>
    <scope>IDENTIFICATION</scope>
</reference>
<evidence type="ECO:0000256" key="3">
    <source>
        <dbReference type="ARBA" id="ARBA00022473"/>
    </source>
</evidence>
<dbReference type="GO" id="GO:0051781">
    <property type="term" value="P:positive regulation of cell division"/>
    <property type="evidence" value="ECO:0007669"/>
    <property type="project" value="UniProtKB-KW"/>
</dbReference>
<dbReference type="InterPro" id="IPR027928">
    <property type="entry name" value="VEGF_C"/>
</dbReference>
<evidence type="ECO:0000256" key="4">
    <source>
        <dbReference type="ARBA" id="ARBA00022525"/>
    </source>
</evidence>
<dbReference type="Gene3D" id="2.10.90.10">
    <property type="entry name" value="Cystine-knot cytokines"/>
    <property type="match status" value="1"/>
</dbReference>
<reference evidence="15" key="2">
    <citation type="submission" date="2025-09" db="UniProtKB">
        <authorList>
            <consortium name="Ensembl"/>
        </authorList>
    </citation>
    <scope>IDENTIFICATION</scope>
</reference>
<evidence type="ECO:0000313" key="15">
    <source>
        <dbReference type="Ensembl" id="ENSCCRP00010098185.1"/>
    </source>
</evidence>
<dbReference type="PROSITE" id="PS50278">
    <property type="entry name" value="PDGF_2"/>
    <property type="match status" value="1"/>
</dbReference>
<evidence type="ECO:0000259" key="14">
    <source>
        <dbReference type="PROSITE" id="PS50278"/>
    </source>
</evidence>
<evidence type="ECO:0000256" key="1">
    <source>
        <dbReference type="ARBA" id="ARBA00004613"/>
    </source>
</evidence>
<evidence type="ECO:0000256" key="12">
    <source>
        <dbReference type="RuleBase" id="RU003818"/>
    </source>
</evidence>
<evidence type="ECO:0000256" key="8">
    <source>
        <dbReference type="ARBA" id="ARBA00023030"/>
    </source>
</evidence>
<dbReference type="GO" id="GO:0045766">
    <property type="term" value="P:positive regulation of angiogenesis"/>
    <property type="evidence" value="ECO:0007669"/>
    <property type="project" value="TreeGrafter"/>
</dbReference>
<keyword evidence="5" id="KW-0037">Angiogenesis</keyword>
<dbReference type="Proteomes" id="UP000694427">
    <property type="component" value="Unplaced"/>
</dbReference>
<dbReference type="GO" id="GO:0050930">
    <property type="term" value="P:induction of positive chemotaxis"/>
    <property type="evidence" value="ECO:0007669"/>
    <property type="project" value="TreeGrafter"/>
</dbReference>